<dbReference type="RefSeq" id="WP_071960807.1">
    <property type="nucleotide sequence ID" value="NZ_CP018025.1"/>
</dbReference>
<dbReference type="AlphaFoldDB" id="A0AAC9NTT6"/>
<evidence type="ECO:0000313" key="1">
    <source>
        <dbReference type="EMBL" id="APD92194.1"/>
    </source>
</evidence>
<geneLocation type="plasmid" evidence="2">
    <name>pamcp48-600</name>
</geneLocation>
<protein>
    <submittedName>
        <fullName evidence="1">Uncharacterized protein</fullName>
    </submittedName>
</protein>
<keyword evidence="1" id="KW-0614">Plasmid</keyword>
<proteinExistence type="predicted"/>
<reference evidence="1 2" key="1">
    <citation type="submission" date="2016-11" db="EMBL/GenBank/DDBJ databases">
        <title>Networking in microbes: conjugative elements and plasmids in the genus Alteromonas.</title>
        <authorList>
            <person name="Lopez-Perez M."/>
            <person name="Ramon-Marco N."/>
            <person name="Rodriguez-Valera F."/>
        </authorList>
    </citation>
    <scope>NUCLEOTIDE SEQUENCE [LARGE SCALE GENOMIC DNA]</scope>
    <source>
        <strain evidence="1 2">CP48</strain>
        <plasmid evidence="2">pamcp48-600</plasmid>
    </source>
</reference>
<name>A0AAC9NTT6_9ALTE</name>
<dbReference type="EMBL" id="CP018025">
    <property type="protein sequence ID" value="APD92194.1"/>
    <property type="molecule type" value="Genomic_DNA"/>
</dbReference>
<gene>
    <name evidence="1" type="ORF">BM524_19945</name>
</gene>
<accession>A0AAC9NTT6</accession>
<evidence type="ECO:0000313" key="2">
    <source>
        <dbReference type="Proteomes" id="UP000182101"/>
    </source>
</evidence>
<organism evidence="1 2">
    <name type="scientific">Alteromonas mediterranea</name>
    <dbReference type="NCBI Taxonomy" id="314275"/>
    <lineage>
        <taxon>Bacteria</taxon>
        <taxon>Pseudomonadati</taxon>
        <taxon>Pseudomonadota</taxon>
        <taxon>Gammaproteobacteria</taxon>
        <taxon>Alteromonadales</taxon>
        <taxon>Alteromonadaceae</taxon>
        <taxon>Alteromonas/Salinimonas group</taxon>
        <taxon>Alteromonas</taxon>
    </lineage>
</organism>
<sequence>MDTKTEESTITCREKHLVDNLCSRIGAVRRWYFDTADGSFRESLFSRTSGTSDMHSSLANAEKHAFKAFLDDARSDLELNEPLMKSWLGLYRRYITRYIGTGEQKKAIERFLSDYDYKKAECDTKLEDFLCGKDVIALPREVETTPLIDIGASVYQFNAINFLNNGEITLCRRDVSSIRIQNNMDFSSPDLPSFSFIYECDDGFEFSTDEGVEQEVIHLRNGNRLFLTSDAAESYLDGILKDCTVKFAKGI</sequence>
<dbReference type="Proteomes" id="UP000182101">
    <property type="component" value="Plasmid pAMCP48-600"/>
</dbReference>